<accession>E7MQA0</accession>
<dbReference type="AlphaFoldDB" id="E7MQA0"/>
<dbReference type="Proteomes" id="UP000004097">
    <property type="component" value="Unassembled WGS sequence"/>
</dbReference>
<dbReference type="Pfam" id="PF06013">
    <property type="entry name" value="WXG100"/>
    <property type="match status" value="1"/>
</dbReference>
<sequence>MKGGTMRKITVEPMQLEACAMRMEERNSSYLKNVATLFSAVDAMNAGWQGKDNLAFTTKLSALQSDFKQLSILCTEYIEFLRNSARSYRNTQDELTSQAGMLGM</sequence>
<dbReference type="HOGENOM" id="CLU_160587_0_0_9"/>
<organism evidence="1 2">
    <name type="scientific">Solobacterium moorei F0204</name>
    <dbReference type="NCBI Taxonomy" id="706433"/>
    <lineage>
        <taxon>Bacteria</taxon>
        <taxon>Bacillati</taxon>
        <taxon>Bacillota</taxon>
        <taxon>Erysipelotrichia</taxon>
        <taxon>Erysipelotrichales</taxon>
        <taxon>Erysipelotrichaceae</taxon>
        <taxon>Solobacterium</taxon>
    </lineage>
</organism>
<dbReference type="Gene3D" id="1.10.287.1060">
    <property type="entry name" value="ESAT-6-like"/>
    <property type="match status" value="1"/>
</dbReference>
<proteinExistence type="predicted"/>
<dbReference type="STRING" id="706433.HMPREF9430_01625"/>
<dbReference type="InterPro" id="IPR010310">
    <property type="entry name" value="T7SS_ESAT-6-like"/>
</dbReference>
<comment type="caution">
    <text evidence="1">The sequence shown here is derived from an EMBL/GenBank/DDBJ whole genome shotgun (WGS) entry which is preliminary data.</text>
</comment>
<dbReference type="eggNOG" id="ENOG5032ZRM">
    <property type="taxonomic scope" value="Bacteria"/>
</dbReference>
<dbReference type="SUPFAM" id="SSF140453">
    <property type="entry name" value="EsxAB dimer-like"/>
    <property type="match status" value="1"/>
</dbReference>
<keyword evidence="2" id="KW-1185">Reference proteome</keyword>
<reference evidence="1 2" key="1">
    <citation type="submission" date="2010-08" db="EMBL/GenBank/DDBJ databases">
        <authorList>
            <person name="Weinstock G."/>
            <person name="Sodergren E."/>
            <person name="Clifton S."/>
            <person name="Fulton L."/>
            <person name="Fulton B."/>
            <person name="Courtney L."/>
            <person name="Fronick C."/>
            <person name="Harrison M."/>
            <person name="Strong C."/>
            <person name="Farmer C."/>
            <person name="Delahaunty K."/>
            <person name="Markovic C."/>
            <person name="Hall O."/>
            <person name="Minx P."/>
            <person name="Tomlinson C."/>
            <person name="Mitreva M."/>
            <person name="Hou S."/>
            <person name="Chen J."/>
            <person name="Wollam A."/>
            <person name="Pepin K.H."/>
            <person name="Johnson M."/>
            <person name="Bhonagiri V."/>
            <person name="Zhang X."/>
            <person name="Suruliraj S."/>
            <person name="Warren W."/>
            <person name="Chinwalla A."/>
            <person name="Mardis E.R."/>
            <person name="Wilson R.K."/>
        </authorList>
    </citation>
    <scope>NUCLEOTIDE SEQUENCE [LARGE SCALE GENOMIC DNA]</scope>
    <source>
        <strain evidence="1 2">F0204</strain>
    </source>
</reference>
<evidence type="ECO:0000313" key="2">
    <source>
        <dbReference type="Proteomes" id="UP000004097"/>
    </source>
</evidence>
<dbReference type="EMBL" id="AECQ01000031">
    <property type="protein sequence ID" value="EFW23820.1"/>
    <property type="molecule type" value="Genomic_DNA"/>
</dbReference>
<evidence type="ECO:0008006" key="3">
    <source>
        <dbReference type="Google" id="ProtNLM"/>
    </source>
</evidence>
<gene>
    <name evidence="1" type="ORF">HMPREF9430_01625</name>
</gene>
<name>E7MQA0_9FIRM</name>
<evidence type="ECO:0000313" key="1">
    <source>
        <dbReference type="EMBL" id="EFW23820.1"/>
    </source>
</evidence>
<protein>
    <recommendedName>
        <fullName evidence="3">WXG100 family type VII secretion target</fullName>
    </recommendedName>
</protein>
<dbReference type="InterPro" id="IPR036689">
    <property type="entry name" value="ESAT-6-like_sf"/>
</dbReference>